<dbReference type="Gene3D" id="3.40.718.10">
    <property type="entry name" value="Isopropylmalate Dehydrogenase"/>
    <property type="match status" value="1"/>
</dbReference>
<dbReference type="Pfam" id="PF02504">
    <property type="entry name" value="FA_synthesis"/>
    <property type="match status" value="1"/>
</dbReference>
<evidence type="ECO:0000256" key="10">
    <source>
        <dbReference type="HAMAP-Rule" id="MF_00019"/>
    </source>
</evidence>
<dbReference type="UniPathway" id="UPA00085"/>
<name>A0A011N9W3_9PAST</name>
<evidence type="ECO:0000256" key="9">
    <source>
        <dbReference type="ARBA" id="ARBA00046608"/>
    </source>
</evidence>
<reference evidence="11 12" key="1">
    <citation type="journal article" date="2014" name="Genome Announc.">
        <title>Genome Sequence of a Presumptive Mannheimia haemolytica Strain with an A1/A6-Cross-Reactive Serotype from a White-Tailed Deer (Odocoileus virginianus).</title>
        <authorList>
            <person name="Lawrence P.K."/>
            <person name="Bey R.F."/>
            <person name="Wiener B."/>
            <person name="Kittichotirat W."/>
            <person name="Bumgarner R.E."/>
        </authorList>
    </citation>
    <scope>NUCLEOTIDE SEQUENCE [LARGE SCALE GENOMIC DNA]</scope>
    <source>
        <strain evidence="11 12">PKL10</strain>
    </source>
</reference>
<organism evidence="11 12">
    <name type="scientific">Mannheimia granulomatis</name>
    <dbReference type="NCBI Taxonomy" id="85402"/>
    <lineage>
        <taxon>Bacteria</taxon>
        <taxon>Pseudomonadati</taxon>
        <taxon>Pseudomonadota</taxon>
        <taxon>Gammaproteobacteria</taxon>
        <taxon>Pasteurellales</taxon>
        <taxon>Pasteurellaceae</taxon>
        <taxon>Mannheimia</taxon>
    </lineage>
</organism>
<keyword evidence="3 10" id="KW-0444">Lipid biosynthesis</keyword>
<comment type="catalytic activity">
    <reaction evidence="1 10">
        <text>a fatty acyl-[ACP] + phosphate = an acyl phosphate + holo-[ACP]</text>
        <dbReference type="Rhea" id="RHEA:42292"/>
        <dbReference type="Rhea" id="RHEA-COMP:9685"/>
        <dbReference type="Rhea" id="RHEA-COMP:14125"/>
        <dbReference type="ChEBI" id="CHEBI:43474"/>
        <dbReference type="ChEBI" id="CHEBI:59918"/>
        <dbReference type="ChEBI" id="CHEBI:64479"/>
        <dbReference type="ChEBI" id="CHEBI:138651"/>
        <dbReference type="EC" id="2.3.1.274"/>
    </reaction>
</comment>
<evidence type="ECO:0000256" key="8">
    <source>
        <dbReference type="ARBA" id="ARBA00024069"/>
    </source>
</evidence>
<protein>
    <recommendedName>
        <fullName evidence="8 10">Phosphate acyltransferase</fullName>
        <ecNumber evidence="8 10">2.3.1.274</ecNumber>
    </recommendedName>
    <alternativeName>
        <fullName evidence="10">Acyl-ACP phosphotransacylase</fullName>
    </alternativeName>
    <alternativeName>
        <fullName evidence="10">Acyl-[acyl-carrier-protein]--phosphate acyltransferase</fullName>
    </alternativeName>
    <alternativeName>
        <fullName evidence="10">Phosphate-acyl-ACP acyltransferase</fullName>
    </alternativeName>
</protein>
<dbReference type="InterPro" id="IPR003664">
    <property type="entry name" value="FA_synthesis"/>
</dbReference>
<keyword evidence="11" id="KW-0012">Acyltransferase</keyword>
<keyword evidence="6 10" id="KW-0594">Phospholipid biosynthesis</keyword>
<dbReference type="PATRIC" id="fig|1450449.3.peg.2099"/>
<dbReference type="InterPro" id="IPR012281">
    <property type="entry name" value="Phospholipid_synth_PlsX-like"/>
</dbReference>
<comment type="subunit">
    <text evidence="9 10">Homodimer. Probably interacts with PlsY.</text>
</comment>
<dbReference type="HAMAP" id="MF_00019">
    <property type="entry name" value="PlsX"/>
    <property type="match status" value="1"/>
</dbReference>
<evidence type="ECO:0000256" key="1">
    <source>
        <dbReference type="ARBA" id="ARBA00001232"/>
    </source>
</evidence>
<dbReference type="Proteomes" id="UP000054123">
    <property type="component" value="Unassembled WGS sequence"/>
</dbReference>
<accession>A0A011N9W3</accession>
<comment type="pathway">
    <text evidence="10">Lipid metabolism; phospholipid metabolism.</text>
</comment>
<dbReference type="STRING" id="1122190.GCA_000621105_01891"/>
<dbReference type="NCBIfam" id="TIGR00182">
    <property type="entry name" value="plsX"/>
    <property type="match status" value="1"/>
</dbReference>
<dbReference type="PANTHER" id="PTHR30100:SF1">
    <property type="entry name" value="PHOSPHATE ACYLTRANSFERASE"/>
    <property type="match status" value="1"/>
</dbReference>
<comment type="caution">
    <text evidence="11">The sequence shown here is derived from an EMBL/GenBank/DDBJ whole genome shotgun (WGS) entry which is preliminary data.</text>
</comment>
<keyword evidence="2 10" id="KW-0963">Cytoplasm</keyword>
<evidence type="ECO:0000256" key="7">
    <source>
        <dbReference type="ARBA" id="ARBA00023264"/>
    </source>
</evidence>
<evidence type="ECO:0000256" key="4">
    <source>
        <dbReference type="ARBA" id="ARBA00022679"/>
    </source>
</evidence>
<dbReference type="RefSeq" id="WP_042804251.1">
    <property type="nucleotide sequence ID" value="NZ_AVSP01000011.1"/>
</dbReference>
<evidence type="ECO:0000256" key="3">
    <source>
        <dbReference type="ARBA" id="ARBA00022516"/>
    </source>
</evidence>
<keyword evidence="5 10" id="KW-0443">Lipid metabolism</keyword>
<evidence type="ECO:0000256" key="2">
    <source>
        <dbReference type="ARBA" id="ARBA00022490"/>
    </source>
</evidence>
<evidence type="ECO:0000313" key="11">
    <source>
        <dbReference type="EMBL" id="EXI61382.1"/>
    </source>
</evidence>
<comment type="similarity">
    <text evidence="10">Belongs to the PlsX family.</text>
</comment>
<dbReference type="PANTHER" id="PTHR30100">
    <property type="entry name" value="FATTY ACID/PHOSPHOLIPID SYNTHESIS PROTEIN PLSX"/>
    <property type="match status" value="1"/>
</dbReference>
<sequence length="343" mass="37841">MSDITLAIDVMGGDFGPRVTIVAIANTLKCNSKLSFLLFGDEYQIVPLLKKYSLENHPRIQLHHTKQVIDADVPFSTAIRQSKNSSMRLAIEAVATGKAQGCISGGNTGALMGLAKLLIEPLPNIERPALTSLIPTMNGNSTVMLDLGANIEVSNHQLIQFADMGNIFAQVMLGLVYPRLSLLNIGTEENKGTTQIKEVHQVLKTRLDLNYIGFIESDKLTSYITDVIVCDGYSGNIALKALEGAAKNILSLLKKEKADSDICRKAKRYLLRTIFYRYYRKLQEINPDRHNGATLLGLSKVIVKSHGGANVNAFGYAINYAVRQIENDIPNKILQRLNQLENK</sequence>
<dbReference type="GO" id="GO:0006633">
    <property type="term" value="P:fatty acid biosynthetic process"/>
    <property type="evidence" value="ECO:0007669"/>
    <property type="project" value="UniProtKB-UniRule"/>
</dbReference>
<evidence type="ECO:0000256" key="5">
    <source>
        <dbReference type="ARBA" id="ARBA00023098"/>
    </source>
</evidence>
<dbReference type="GO" id="GO:0005737">
    <property type="term" value="C:cytoplasm"/>
    <property type="evidence" value="ECO:0007669"/>
    <property type="project" value="UniProtKB-SubCell"/>
</dbReference>
<comment type="subcellular location">
    <subcellularLocation>
        <location evidence="10">Cytoplasm</location>
    </subcellularLocation>
    <text evidence="10">Associated with the membrane possibly through PlsY.</text>
</comment>
<dbReference type="GO" id="GO:0008654">
    <property type="term" value="P:phospholipid biosynthetic process"/>
    <property type="evidence" value="ECO:0007669"/>
    <property type="project" value="UniProtKB-KW"/>
</dbReference>
<dbReference type="OrthoDB" id="9806408at2"/>
<evidence type="ECO:0000256" key="6">
    <source>
        <dbReference type="ARBA" id="ARBA00023209"/>
    </source>
</evidence>
<keyword evidence="12" id="KW-1185">Reference proteome</keyword>
<dbReference type="GO" id="GO:0043811">
    <property type="term" value="F:phosphate:acyl-[acyl carrier protein] acyltransferase activity"/>
    <property type="evidence" value="ECO:0007669"/>
    <property type="project" value="UniProtKB-UniRule"/>
</dbReference>
<keyword evidence="7 10" id="KW-1208">Phospholipid metabolism</keyword>
<dbReference type="EMBL" id="JANJ01000008">
    <property type="protein sequence ID" value="EXI61382.1"/>
    <property type="molecule type" value="Genomic_DNA"/>
</dbReference>
<keyword evidence="4 10" id="KW-0808">Transferase</keyword>
<gene>
    <name evidence="10" type="primary">plsX</name>
    <name evidence="11" type="ORF">AK33_10540</name>
</gene>
<dbReference type="PIRSF" id="PIRSF002465">
    <property type="entry name" value="Phsphlp_syn_PlsX"/>
    <property type="match status" value="1"/>
</dbReference>
<evidence type="ECO:0000313" key="12">
    <source>
        <dbReference type="Proteomes" id="UP000054123"/>
    </source>
</evidence>
<dbReference type="AlphaFoldDB" id="A0A011N9W3"/>
<proteinExistence type="inferred from homology"/>
<dbReference type="EC" id="2.3.1.274" evidence="8 10"/>
<comment type="function">
    <text evidence="10">Catalyzes the reversible formation of acyl-phosphate (acyl-PO(4)) from acyl-[acyl-carrier-protein] (acyl-ACP). This enzyme utilizes acyl-ACP as fatty acyl donor, but not acyl-CoA.</text>
</comment>
<dbReference type="SUPFAM" id="SSF53659">
    <property type="entry name" value="Isocitrate/Isopropylmalate dehydrogenase-like"/>
    <property type="match status" value="1"/>
</dbReference>